<evidence type="ECO:0000313" key="6">
    <source>
        <dbReference type="Proteomes" id="UP001162156"/>
    </source>
</evidence>
<dbReference type="InterPro" id="IPR003591">
    <property type="entry name" value="Leu-rich_rpt_typical-subtyp"/>
</dbReference>
<reference evidence="5" key="1">
    <citation type="journal article" date="2023" name="Insect Mol. Biol.">
        <title>Genome sequencing provides insights into the evolution of gene families encoding plant cell wall-degrading enzymes in longhorned beetles.</title>
        <authorList>
            <person name="Shin N.R."/>
            <person name="Okamura Y."/>
            <person name="Kirsch R."/>
            <person name="Pauchet Y."/>
        </authorList>
    </citation>
    <scope>NUCLEOTIDE SEQUENCE</scope>
    <source>
        <strain evidence="5">RBIC_L_NR</strain>
    </source>
</reference>
<sequence>MENYRRLVIAGNIGWTVLLVFLAVVSAHTRHGDGVVSQRAPLGCTYLKNVLQCYNRSADLFIPLGVTRIDLENVLGGSLDVKNIHHLRWVHSKIYDLNKAIVNPQSLRTLDLSFNDITRLQDSQFQNYTNLNHLNLSNNVINDLPRDVFINNQNIRQLCLAHNSLKAIPFQVFAPMEHLYELNLSHNFLVTFLDHFFKFNKYIEVLLLNNNNITKITSNALADLTELKRLDLSFNSLNIVSKGLFDSPYEPPVLKPSQ</sequence>
<comment type="caution">
    <text evidence="5">The sequence shown here is derived from an EMBL/GenBank/DDBJ whole genome shotgun (WGS) entry which is preliminary data.</text>
</comment>
<dbReference type="PRINTS" id="PR00019">
    <property type="entry name" value="LEURICHRPT"/>
</dbReference>
<dbReference type="InterPro" id="IPR001611">
    <property type="entry name" value="Leu-rich_rpt"/>
</dbReference>
<dbReference type="SUPFAM" id="SSF52058">
    <property type="entry name" value="L domain-like"/>
    <property type="match status" value="1"/>
</dbReference>
<evidence type="ECO:0000256" key="1">
    <source>
        <dbReference type="ARBA" id="ARBA00022614"/>
    </source>
</evidence>
<dbReference type="InterPro" id="IPR032675">
    <property type="entry name" value="LRR_dom_sf"/>
</dbReference>
<feature type="signal peptide" evidence="4">
    <location>
        <begin position="1"/>
        <end position="27"/>
    </location>
</feature>
<dbReference type="SMART" id="SM00369">
    <property type="entry name" value="LRR_TYP"/>
    <property type="match status" value="6"/>
</dbReference>
<organism evidence="5 6">
    <name type="scientific">Rhamnusium bicolor</name>
    <dbReference type="NCBI Taxonomy" id="1586634"/>
    <lineage>
        <taxon>Eukaryota</taxon>
        <taxon>Metazoa</taxon>
        <taxon>Ecdysozoa</taxon>
        <taxon>Arthropoda</taxon>
        <taxon>Hexapoda</taxon>
        <taxon>Insecta</taxon>
        <taxon>Pterygota</taxon>
        <taxon>Neoptera</taxon>
        <taxon>Endopterygota</taxon>
        <taxon>Coleoptera</taxon>
        <taxon>Polyphaga</taxon>
        <taxon>Cucujiformia</taxon>
        <taxon>Chrysomeloidea</taxon>
        <taxon>Cerambycidae</taxon>
        <taxon>Lepturinae</taxon>
        <taxon>Rhagiini</taxon>
        <taxon>Rhamnusium</taxon>
    </lineage>
</organism>
<evidence type="ECO:0000256" key="3">
    <source>
        <dbReference type="ARBA" id="ARBA00022737"/>
    </source>
</evidence>
<gene>
    <name evidence="5" type="ORF">NQ314_020529</name>
</gene>
<dbReference type="Pfam" id="PF13855">
    <property type="entry name" value="LRR_8"/>
    <property type="match status" value="2"/>
</dbReference>
<evidence type="ECO:0000256" key="4">
    <source>
        <dbReference type="SAM" id="SignalP"/>
    </source>
</evidence>
<evidence type="ECO:0000256" key="2">
    <source>
        <dbReference type="ARBA" id="ARBA00022729"/>
    </source>
</evidence>
<keyword evidence="2 4" id="KW-0732">Signal</keyword>
<name>A0AAV8WLR6_9CUCU</name>
<dbReference type="Proteomes" id="UP001162156">
    <property type="component" value="Unassembled WGS sequence"/>
</dbReference>
<dbReference type="PANTHER" id="PTHR24373:SF275">
    <property type="entry name" value="TIR DOMAIN-CONTAINING PROTEIN"/>
    <property type="match status" value="1"/>
</dbReference>
<dbReference type="Gene3D" id="3.80.10.10">
    <property type="entry name" value="Ribonuclease Inhibitor"/>
    <property type="match status" value="1"/>
</dbReference>
<dbReference type="AlphaFoldDB" id="A0AAV8WLR6"/>
<evidence type="ECO:0000313" key="5">
    <source>
        <dbReference type="EMBL" id="KAJ8927042.1"/>
    </source>
</evidence>
<keyword evidence="3" id="KW-0677">Repeat</keyword>
<accession>A0AAV8WLR6</accession>
<feature type="chain" id="PRO_5043485376" evidence="4">
    <location>
        <begin position="28"/>
        <end position="258"/>
    </location>
</feature>
<dbReference type="InterPro" id="IPR050328">
    <property type="entry name" value="Dev_Immune_Receptor"/>
</dbReference>
<proteinExistence type="predicted"/>
<dbReference type="PROSITE" id="PS51450">
    <property type="entry name" value="LRR"/>
    <property type="match status" value="2"/>
</dbReference>
<protein>
    <submittedName>
        <fullName evidence="5">Uncharacterized protein</fullName>
    </submittedName>
</protein>
<keyword evidence="6" id="KW-1185">Reference proteome</keyword>
<dbReference type="EMBL" id="JANEYF010005742">
    <property type="protein sequence ID" value="KAJ8927042.1"/>
    <property type="molecule type" value="Genomic_DNA"/>
</dbReference>
<dbReference type="PANTHER" id="PTHR24373">
    <property type="entry name" value="SLIT RELATED LEUCINE-RICH REPEAT NEURONAL PROTEIN"/>
    <property type="match status" value="1"/>
</dbReference>
<keyword evidence="1" id="KW-0433">Leucine-rich repeat</keyword>